<gene>
    <name evidence="1" type="ORF">LTR09_002808</name>
</gene>
<evidence type="ECO:0000313" key="1">
    <source>
        <dbReference type="EMBL" id="KAK3056301.1"/>
    </source>
</evidence>
<organism evidence="1 2">
    <name type="scientific">Extremus antarcticus</name>
    <dbReference type="NCBI Taxonomy" id="702011"/>
    <lineage>
        <taxon>Eukaryota</taxon>
        <taxon>Fungi</taxon>
        <taxon>Dikarya</taxon>
        <taxon>Ascomycota</taxon>
        <taxon>Pezizomycotina</taxon>
        <taxon>Dothideomycetes</taxon>
        <taxon>Dothideomycetidae</taxon>
        <taxon>Mycosphaerellales</taxon>
        <taxon>Extremaceae</taxon>
        <taxon>Extremus</taxon>
    </lineage>
</organism>
<evidence type="ECO:0000313" key="2">
    <source>
        <dbReference type="Proteomes" id="UP001271007"/>
    </source>
</evidence>
<dbReference type="PANTHER" id="PTHR47784">
    <property type="entry name" value="STEROL UPTAKE CONTROL PROTEIN 2"/>
    <property type="match status" value="1"/>
</dbReference>
<dbReference type="InterPro" id="IPR053157">
    <property type="entry name" value="Sterol_Uptake_Regulator"/>
</dbReference>
<dbReference type="InterPro" id="IPR021858">
    <property type="entry name" value="Fun_TF"/>
</dbReference>
<protein>
    <submittedName>
        <fullName evidence="1">Uncharacterized protein</fullName>
    </submittedName>
</protein>
<sequence length="387" mass="42710">MQKLLEKVAAFGLECNYGGSEKSSPKSSPRLDIVSFGPDPWSAANDRSPAPGTRSMYGQVPDGLFFQYYLRHVSGTLATTAKVSVADLWQTAVPAIAFTHPDASHGITALSALCMGSNHHSANSTMMAASPDFERTAELHYTAALADLRASIEAPDHSSVDAVLACCITLVPCGLARARRPTADNLIGDWLFHMRGLWTLGETLSAPSRPDDQHQQIVPWPQHDSPGLDHPSTELADQLVRPIPSVVQAIHRGRYEVIERLQRLVTRPEAQIPPDGLQVYLEATSRLVVLYNYITEGPVGNYTRAVFHWAVMSSPRFVQLLADQDGTALTVLPHWLVAMIAEENSWWWLVGFGSSRIRLIADILEKAQSPCRDLLIWPMEMVERWGS</sequence>
<name>A0AAJ0LUY5_9PEZI</name>
<dbReference type="AlphaFoldDB" id="A0AAJ0LUY5"/>
<accession>A0AAJ0LUY5</accession>
<keyword evidence="2" id="KW-1185">Reference proteome</keyword>
<reference evidence="1" key="1">
    <citation type="submission" date="2023-04" db="EMBL/GenBank/DDBJ databases">
        <title>Black Yeasts Isolated from many extreme environments.</title>
        <authorList>
            <person name="Coleine C."/>
            <person name="Stajich J.E."/>
            <person name="Selbmann L."/>
        </authorList>
    </citation>
    <scope>NUCLEOTIDE SEQUENCE</scope>
    <source>
        <strain evidence="1">CCFEE 5312</strain>
    </source>
</reference>
<comment type="caution">
    <text evidence="1">The sequence shown here is derived from an EMBL/GenBank/DDBJ whole genome shotgun (WGS) entry which is preliminary data.</text>
</comment>
<proteinExistence type="predicted"/>
<dbReference type="EMBL" id="JAWDJX010000006">
    <property type="protein sequence ID" value="KAK3056301.1"/>
    <property type="molecule type" value="Genomic_DNA"/>
</dbReference>
<dbReference type="Pfam" id="PF11951">
    <property type="entry name" value="Fungal_trans_2"/>
    <property type="match status" value="1"/>
</dbReference>
<dbReference type="PANTHER" id="PTHR47784:SF5">
    <property type="entry name" value="STEROL UPTAKE CONTROL PROTEIN 2"/>
    <property type="match status" value="1"/>
</dbReference>
<dbReference type="GO" id="GO:0001228">
    <property type="term" value="F:DNA-binding transcription activator activity, RNA polymerase II-specific"/>
    <property type="evidence" value="ECO:0007669"/>
    <property type="project" value="TreeGrafter"/>
</dbReference>
<dbReference type="Proteomes" id="UP001271007">
    <property type="component" value="Unassembled WGS sequence"/>
</dbReference>